<evidence type="ECO:0000259" key="4">
    <source>
        <dbReference type="Pfam" id="PF08450"/>
    </source>
</evidence>
<evidence type="ECO:0000256" key="1">
    <source>
        <dbReference type="ARBA" id="ARBA00008853"/>
    </source>
</evidence>
<dbReference type="Proteomes" id="UP000319143">
    <property type="component" value="Unassembled WGS sequence"/>
</dbReference>
<comment type="cofactor">
    <cofactor evidence="3">
        <name>Zn(2+)</name>
        <dbReference type="ChEBI" id="CHEBI:29105"/>
    </cofactor>
    <text evidence="3">Binds 1 divalent metal cation per subunit.</text>
</comment>
<feature type="binding site" evidence="3">
    <location>
        <position position="116"/>
    </location>
    <ligand>
        <name>substrate</name>
    </ligand>
</feature>
<dbReference type="InterPro" id="IPR011042">
    <property type="entry name" value="6-blade_b-propeller_TolB-like"/>
</dbReference>
<dbReference type="GO" id="GO:0004341">
    <property type="term" value="F:gluconolactonase activity"/>
    <property type="evidence" value="ECO:0007669"/>
    <property type="project" value="TreeGrafter"/>
</dbReference>
<dbReference type="EMBL" id="SJPV01000005">
    <property type="protein sequence ID" value="TWU37248.1"/>
    <property type="molecule type" value="Genomic_DNA"/>
</dbReference>
<dbReference type="Pfam" id="PF08450">
    <property type="entry name" value="SGL"/>
    <property type="match status" value="1"/>
</dbReference>
<keyword evidence="3" id="KW-0862">Zinc</keyword>
<dbReference type="PANTHER" id="PTHR10907:SF47">
    <property type="entry name" value="REGUCALCIN"/>
    <property type="match status" value="1"/>
</dbReference>
<reference evidence="5 6" key="1">
    <citation type="submission" date="2019-02" db="EMBL/GenBank/DDBJ databases">
        <title>Deep-cultivation of Planctomycetes and their phenomic and genomic characterization uncovers novel biology.</title>
        <authorList>
            <person name="Wiegand S."/>
            <person name="Jogler M."/>
            <person name="Boedeker C."/>
            <person name="Pinto D."/>
            <person name="Vollmers J."/>
            <person name="Rivas-Marin E."/>
            <person name="Kohn T."/>
            <person name="Peeters S.H."/>
            <person name="Heuer A."/>
            <person name="Rast P."/>
            <person name="Oberbeckmann S."/>
            <person name="Bunk B."/>
            <person name="Jeske O."/>
            <person name="Meyerdierks A."/>
            <person name="Storesund J.E."/>
            <person name="Kallscheuer N."/>
            <person name="Luecker S."/>
            <person name="Lage O.M."/>
            <person name="Pohl T."/>
            <person name="Merkel B.J."/>
            <person name="Hornburger P."/>
            <person name="Mueller R.-W."/>
            <person name="Bruemmer F."/>
            <person name="Labrenz M."/>
            <person name="Spormann A.M."/>
            <person name="Op Den Camp H."/>
            <person name="Overmann J."/>
            <person name="Amann R."/>
            <person name="Jetten M.S.M."/>
            <person name="Mascher T."/>
            <person name="Medema M.H."/>
            <person name="Devos D.P."/>
            <person name="Kaster A.-K."/>
            <person name="Ovreas L."/>
            <person name="Rohde M."/>
            <person name="Galperin M.Y."/>
            <person name="Jogler C."/>
        </authorList>
    </citation>
    <scope>NUCLEOTIDE SEQUENCE [LARGE SCALE GENOMIC DNA]</scope>
    <source>
        <strain evidence="5 6">Poly41</strain>
    </source>
</reference>
<feature type="binding site" evidence="3">
    <location>
        <position position="98"/>
    </location>
    <ligand>
        <name>substrate</name>
    </ligand>
</feature>
<dbReference type="OrthoDB" id="9775130at2"/>
<feature type="binding site" evidence="3">
    <location>
        <position position="15"/>
    </location>
    <ligand>
        <name>a divalent metal cation</name>
        <dbReference type="ChEBI" id="CHEBI:60240"/>
    </ligand>
</feature>
<feature type="binding site" evidence="3">
    <location>
        <position position="194"/>
    </location>
    <ligand>
        <name>a divalent metal cation</name>
        <dbReference type="ChEBI" id="CHEBI:60240"/>
    </ligand>
</feature>
<organism evidence="5 6">
    <name type="scientific">Novipirellula artificiosorum</name>
    <dbReference type="NCBI Taxonomy" id="2528016"/>
    <lineage>
        <taxon>Bacteria</taxon>
        <taxon>Pseudomonadati</taxon>
        <taxon>Planctomycetota</taxon>
        <taxon>Planctomycetia</taxon>
        <taxon>Pirellulales</taxon>
        <taxon>Pirellulaceae</taxon>
        <taxon>Novipirellula</taxon>
    </lineage>
</organism>
<protein>
    <submittedName>
        <fullName evidence="5">L-arabinolactonase</fullName>
        <ecNumber evidence="5">3.1.1.15</ecNumber>
    </submittedName>
</protein>
<dbReference type="GO" id="GO:0050021">
    <property type="term" value="F:L-arabinonolactonase activity"/>
    <property type="evidence" value="ECO:0007669"/>
    <property type="project" value="UniProtKB-EC"/>
</dbReference>
<comment type="similarity">
    <text evidence="1">Belongs to the SMP-30/CGR1 family.</text>
</comment>
<dbReference type="EC" id="3.1.1.15" evidence="5"/>
<feature type="domain" description="SMP-30/Gluconolactonase/LRE-like region" evidence="4">
    <location>
        <begin position="13"/>
        <end position="253"/>
    </location>
</feature>
<name>A0A5C6DKG0_9BACT</name>
<sequence length="287" mass="31369">MKAELVYDAKAELAEGPIWYANRLWWVSILSGQLHCLDVSTGINQTRVLGDFVGAAAPTQDGRWLVARRDDIIALDWNSGKSELLCKLDFGPRNLRFNDGKCDPTGRFYVGTLSLDGEANAGAFYRVDRDGCVTEVLSRVTISNGLAWSADATRLYYIDSPTQRVDLLDVDIPSGNVSNRRPFVEIPSAQGTPDGMAMDVDGNLWVALWGGHAVHCYDGRSGMQLHRVEVPAAQVTSCCFGGADLDRLYITTAKEGLDQAAIEKHPHSGSLFRCDVGVRGVPPDPFH</sequence>
<dbReference type="AlphaFoldDB" id="A0A5C6DKG0"/>
<feature type="binding site" evidence="3">
    <location>
        <position position="144"/>
    </location>
    <ligand>
        <name>a divalent metal cation</name>
        <dbReference type="ChEBI" id="CHEBI:60240"/>
    </ligand>
</feature>
<evidence type="ECO:0000313" key="6">
    <source>
        <dbReference type="Proteomes" id="UP000319143"/>
    </source>
</evidence>
<dbReference type="InterPro" id="IPR013658">
    <property type="entry name" value="SGL"/>
</dbReference>
<comment type="caution">
    <text evidence="5">The sequence shown here is derived from an EMBL/GenBank/DDBJ whole genome shotgun (WGS) entry which is preliminary data.</text>
</comment>
<keyword evidence="6" id="KW-1185">Reference proteome</keyword>
<keyword evidence="5" id="KW-0378">Hydrolase</keyword>
<dbReference type="SUPFAM" id="SSF63829">
    <property type="entry name" value="Calcium-dependent phosphotriesterase"/>
    <property type="match status" value="1"/>
</dbReference>
<evidence type="ECO:0000256" key="3">
    <source>
        <dbReference type="PIRSR" id="PIRSR605511-2"/>
    </source>
</evidence>
<keyword evidence="3" id="KW-0479">Metal-binding</keyword>
<dbReference type="PRINTS" id="PR01790">
    <property type="entry name" value="SMP30FAMILY"/>
</dbReference>
<dbReference type="GO" id="GO:0005509">
    <property type="term" value="F:calcium ion binding"/>
    <property type="evidence" value="ECO:0007669"/>
    <property type="project" value="TreeGrafter"/>
</dbReference>
<evidence type="ECO:0000256" key="2">
    <source>
        <dbReference type="PIRSR" id="PIRSR605511-1"/>
    </source>
</evidence>
<dbReference type="PANTHER" id="PTHR10907">
    <property type="entry name" value="REGUCALCIN"/>
    <property type="match status" value="1"/>
</dbReference>
<dbReference type="RefSeq" id="WP_146527567.1">
    <property type="nucleotide sequence ID" value="NZ_SJPV01000005.1"/>
</dbReference>
<gene>
    <name evidence="5" type="primary">araB_2</name>
    <name evidence="5" type="ORF">Poly41_33770</name>
</gene>
<proteinExistence type="inferred from homology"/>
<feature type="active site" description="Proton donor/acceptor" evidence="2">
    <location>
        <position position="194"/>
    </location>
</feature>
<feature type="binding site" evidence="3">
    <location>
        <position position="96"/>
    </location>
    <ligand>
        <name>substrate</name>
    </ligand>
</feature>
<dbReference type="GO" id="GO:0019853">
    <property type="term" value="P:L-ascorbic acid biosynthetic process"/>
    <property type="evidence" value="ECO:0007669"/>
    <property type="project" value="TreeGrafter"/>
</dbReference>
<dbReference type="Gene3D" id="2.120.10.30">
    <property type="entry name" value="TolB, C-terminal domain"/>
    <property type="match status" value="1"/>
</dbReference>
<dbReference type="InterPro" id="IPR005511">
    <property type="entry name" value="SMP-30"/>
</dbReference>
<evidence type="ECO:0000313" key="5">
    <source>
        <dbReference type="EMBL" id="TWU37248.1"/>
    </source>
</evidence>
<accession>A0A5C6DKG0</accession>